<dbReference type="GO" id="GO:0016887">
    <property type="term" value="F:ATP hydrolysis activity"/>
    <property type="evidence" value="ECO:0007669"/>
    <property type="project" value="InterPro"/>
</dbReference>
<keyword evidence="1" id="KW-0813">Transport</keyword>
<dbReference type="Proteomes" id="UP000267654">
    <property type="component" value="Unassembled WGS sequence"/>
</dbReference>
<dbReference type="InterPro" id="IPR003593">
    <property type="entry name" value="AAA+_ATPase"/>
</dbReference>
<organism evidence="5 6">
    <name type="scientific">Aerophobetes bacterium</name>
    <dbReference type="NCBI Taxonomy" id="2030807"/>
    <lineage>
        <taxon>Bacteria</taxon>
        <taxon>Candidatus Aerophobota</taxon>
    </lineage>
</organism>
<dbReference type="Pfam" id="PF08352">
    <property type="entry name" value="oligo_HPY"/>
    <property type="match status" value="1"/>
</dbReference>
<dbReference type="Gene3D" id="3.40.50.300">
    <property type="entry name" value="P-loop containing nucleotide triphosphate hydrolases"/>
    <property type="match status" value="1"/>
</dbReference>
<dbReference type="NCBIfam" id="TIGR01727">
    <property type="entry name" value="oligo_HPY"/>
    <property type="match status" value="1"/>
</dbReference>
<dbReference type="Pfam" id="PF00005">
    <property type="entry name" value="ABC_tran"/>
    <property type="match status" value="1"/>
</dbReference>
<evidence type="ECO:0000259" key="4">
    <source>
        <dbReference type="PROSITE" id="PS50893"/>
    </source>
</evidence>
<gene>
    <name evidence="5" type="ORF">DRI96_00375</name>
</gene>
<evidence type="ECO:0000256" key="1">
    <source>
        <dbReference type="ARBA" id="ARBA00022448"/>
    </source>
</evidence>
<dbReference type="PANTHER" id="PTHR43776:SF8">
    <property type="entry name" value="ABC TRANSPORTER, ATP-BINDING PROTEIN"/>
    <property type="match status" value="1"/>
</dbReference>
<dbReference type="SUPFAM" id="SSF52540">
    <property type="entry name" value="P-loop containing nucleoside triphosphate hydrolases"/>
    <property type="match status" value="1"/>
</dbReference>
<dbReference type="AlphaFoldDB" id="A0A662DH06"/>
<dbReference type="FunFam" id="3.40.50.300:FF:000016">
    <property type="entry name" value="Oligopeptide ABC transporter ATP-binding component"/>
    <property type="match status" value="1"/>
</dbReference>
<dbReference type="PANTHER" id="PTHR43776">
    <property type="entry name" value="TRANSPORT ATP-BINDING PROTEIN"/>
    <property type="match status" value="1"/>
</dbReference>
<dbReference type="SMART" id="SM00382">
    <property type="entry name" value="AAA"/>
    <property type="match status" value="1"/>
</dbReference>
<dbReference type="GO" id="GO:0015833">
    <property type="term" value="P:peptide transport"/>
    <property type="evidence" value="ECO:0007669"/>
    <property type="project" value="InterPro"/>
</dbReference>
<name>A0A662DH06_UNCAE</name>
<evidence type="ECO:0000313" key="5">
    <source>
        <dbReference type="EMBL" id="RLE15144.1"/>
    </source>
</evidence>
<dbReference type="InterPro" id="IPR017871">
    <property type="entry name" value="ABC_transporter-like_CS"/>
</dbReference>
<dbReference type="EMBL" id="QMQB01000008">
    <property type="protein sequence ID" value="RLE15144.1"/>
    <property type="molecule type" value="Genomic_DNA"/>
</dbReference>
<dbReference type="InterPro" id="IPR013563">
    <property type="entry name" value="Oligopep_ABC_C"/>
</dbReference>
<keyword evidence="2" id="KW-0547">Nucleotide-binding</keyword>
<comment type="caution">
    <text evidence="5">The sequence shown here is derived from an EMBL/GenBank/DDBJ whole genome shotgun (WGS) entry which is preliminary data.</text>
</comment>
<dbReference type="InterPro" id="IPR003439">
    <property type="entry name" value="ABC_transporter-like_ATP-bd"/>
</dbReference>
<proteinExistence type="predicted"/>
<dbReference type="GO" id="GO:0055085">
    <property type="term" value="P:transmembrane transport"/>
    <property type="evidence" value="ECO:0007669"/>
    <property type="project" value="UniProtKB-ARBA"/>
</dbReference>
<evidence type="ECO:0000313" key="6">
    <source>
        <dbReference type="Proteomes" id="UP000267654"/>
    </source>
</evidence>
<accession>A0A662DH06</accession>
<evidence type="ECO:0000256" key="3">
    <source>
        <dbReference type="ARBA" id="ARBA00022840"/>
    </source>
</evidence>
<dbReference type="CDD" id="cd03257">
    <property type="entry name" value="ABC_NikE_OppD_transporters"/>
    <property type="match status" value="1"/>
</dbReference>
<sequence>MKREVELKVVNLKKYFPVQKSFLERLFSKKIEYVQAVNEISFQVKKGEVFSLVGESGCGKTTTGRLIVRLIDPTGGKIFFKGKDVTSLKGESLREFRRYAQIIFQNPYASLNPKMRIGEAMGDPLEIHGIATGEKKKKIVFEMLEKVGLEPAKKFYGVYPFELSGGQRQRIAIGRAMILNPELVVADEPISMIDVSLRAKILELMLTLKDEKNLTYIFITHDLAVAKYISDWIGIMYLGEIVEIGRKEQIFSTPLHPYTKALLSAIPVPNPKRKREDIQLKGEVPSSINPPSGCKFHPRCNFATEKCRSSKPSLQLLEKDHQVACHLF</sequence>
<protein>
    <submittedName>
        <fullName evidence="5">Oligopeptide ABC transporter ATP-binding protein</fullName>
    </submittedName>
</protein>
<dbReference type="GO" id="GO:0005524">
    <property type="term" value="F:ATP binding"/>
    <property type="evidence" value="ECO:0007669"/>
    <property type="project" value="UniProtKB-KW"/>
</dbReference>
<dbReference type="InterPro" id="IPR050319">
    <property type="entry name" value="ABC_transp_ATP-bind"/>
</dbReference>
<evidence type="ECO:0000256" key="2">
    <source>
        <dbReference type="ARBA" id="ARBA00022741"/>
    </source>
</evidence>
<feature type="domain" description="ABC transporter" evidence="4">
    <location>
        <begin position="7"/>
        <end position="263"/>
    </location>
</feature>
<reference evidence="5 6" key="1">
    <citation type="submission" date="2018-06" db="EMBL/GenBank/DDBJ databases">
        <title>Extensive metabolic versatility and redundancy in microbially diverse, dynamic hydrothermal sediments.</title>
        <authorList>
            <person name="Dombrowski N."/>
            <person name="Teske A."/>
            <person name="Baker B.J."/>
        </authorList>
    </citation>
    <scope>NUCLEOTIDE SEQUENCE [LARGE SCALE GENOMIC DNA]</scope>
    <source>
        <strain evidence="5">B19_G9</strain>
    </source>
</reference>
<dbReference type="PROSITE" id="PS50893">
    <property type="entry name" value="ABC_TRANSPORTER_2"/>
    <property type="match status" value="1"/>
</dbReference>
<dbReference type="PROSITE" id="PS00211">
    <property type="entry name" value="ABC_TRANSPORTER_1"/>
    <property type="match status" value="1"/>
</dbReference>
<keyword evidence="3 5" id="KW-0067">ATP-binding</keyword>
<dbReference type="InterPro" id="IPR027417">
    <property type="entry name" value="P-loop_NTPase"/>
</dbReference>